<organism evidence="1 2">
    <name type="scientific">Phaeosphaeria nodorum (strain SN15 / ATCC MYA-4574 / FGSC 10173)</name>
    <name type="common">Glume blotch fungus</name>
    <name type="synonym">Parastagonospora nodorum</name>
    <dbReference type="NCBI Taxonomy" id="321614"/>
    <lineage>
        <taxon>Eukaryota</taxon>
        <taxon>Fungi</taxon>
        <taxon>Dikarya</taxon>
        <taxon>Ascomycota</taxon>
        <taxon>Pezizomycotina</taxon>
        <taxon>Dothideomycetes</taxon>
        <taxon>Pleosporomycetidae</taxon>
        <taxon>Pleosporales</taxon>
        <taxon>Pleosporineae</taxon>
        <taxon>Phaeosphaeriaceae</taxon>
        <taxon>Parastagonospora</taxon>
    </lineage>
</organism>
<dbReference type="Proteomes" id="UP000663193">
    <property type="component" value="Chromosome 5"/>
</dbReference>
<dbReference type="RefSeq" id="XP_001805038.1">
    <property type="nucleotide sequence ID" value="XM_001804986.1"/>
</dbReference>
<proteinExistence type="predicted"/>
<reference evidence="2" key="1">
    <citation type="journal article" date="2021" name="BMC Genomics">
        <title>Chromosome-level genome assembly and manually-curated proteome of model necrotroph Parastagonospora nodorum Sn15 reveals a genome-wide trove of candidate effector homologs, and redundancy of virulence-related functions within an accessory chromosome.</title>
        <authorList>
            <person name="Bertazzoni S."/>
            <person name="Jones D.A.B."/>
            <person name="Phan H.T."/>
            <person name="Tan K.-C."/>
            <person name="Hane J.K."/>
        </authorList>
    </citation>
    <scope>NUCLEOTIDE SEQUENCE [LARGE SCALE GENOMIC DNA]</scope>
    <source>
        <strain evidence="2">SN15 / ATCC MYA-4574 / FGSC 10173)</strain>
    </source>
</reference>
<evidence type="ECO:0000313" key="1">
    <source>
        <dbReference type="EMBL" id="QRC94712.1"/>
    </source>
</evidence>
<name>A0A7U2EXC5_PHANO</name>
<accession>A0A7U2EXC5</accession>
<dbReference type="AlphaFoldDB" id="A0A7U2EXC5"/>
<sequence length="85" mass="9973">MLRRIELDSTLNQDHGPPCSMLKHGNFLIDICHAFGDMIQFPYSIMHRNLTELHMRHRRLPSSDAGIRYEVIDSLLQHFQDLKTV</sequence>
<protein>
    <submittedName>
        <fullName evidence="1">Uncharacterized protein</fullName>
    </submittedName>
</protein>
<dbReference type="EMBL" id="CP069027">
    <property type="protein sequence ID" value="QRC94712.1"/>
    <property type="molecule type" value="Genomic_DNA"/>
</dbReference>
<dbReference type="KEGG" id="pno:SNOG_20167"/>
<keyword evidence="2" id="KW-1185">Reference proteome</keyword>
<dbReference type="VEuPathDB" id="FungiDB:JI435_431110"/>
<gene>
    <name evidence="1" type="ORF">JI435_431110</name>
</gene>
<evidence type="ECO:0000313" key="2">
    <source>
        <dbReference type="Proteomes" id="UP000663193"/>
    </source>
</evidence>